<keyword evidence="2" id="KW-0472">Membrane</keyword>
<feature type="transmembrane region" description="Helical" evidence="2">
    <location>
        <begin position="6"/>
        <end position="30"/>
    </location>
</feature>
<keyword evidence="2" id="KW-0812">Transmembrane</keyword>
<evidence type="ECO:0000313" key="3">
    <source>
        <dbReference type="EMBL" id="CAB3362613.1"/>
    </source>
</evidence>
<proteinExistence type="predicted"/>
<dbReference type="AlphaFoldDB" id="A0A8S1C069"/>
<keyword evidence="2" id="KW-1133">Transmembrane helix</keyword>
<dbReference type="EMBL" id="CADEPI010000009">
    <property type="protein sequence ID" value="CAB3362613.1"/>
    <property type="molecule type" value="Genomic_DNA"/>
</dbReference>
<sequence length="116" mass="13262">MELETQLYIVAGVLSGAIVILFALVIALIVRLEKQRKERKTNEARFLSNADPNIRKGEEIEKRGYSLYKGVPGQPQVPPTRTSSLVHEQRDYQRDSHRDSRPASASGHYGRDHRRH</sequence>
<organism evidence="3 4">
    <name type="scientific">Cloeon dipterum</name>
    <dbReference type="NCBI Taxonomy" id="197152"/>
    <lineage>
        <taxon>Eukaryota</taxon>
        <taxon>Metazoa</taxon>
        <taxon>Ecdysozoa</taxon>
        <taxon>Arthropoda</taxon>
        <taxon>Hexapoda</taxon>
        <taxon>Insecta</taxon>
        <taxon>Pterygota</taxon>
        <taxon>Palaeoptera</taxon>
        <taxon>Ephemeroptera</taxon>
        <taxon>Pisciforma</taxon>
        <taxon>Baetidae</taxon>
        <taxon>Cloeon</taxon>
    </lineage>
</organism>
<feature type="region of interest" description="Disordered" evidence="1">
    <location>
        <begin position="36"/>
        <end position="116"/>
    </location>
</feature>
<evidence type="ECO:0000313" key="4">
    <source>
        <dbReference type="Proteomes" id="UP000494165"/>
    </source>
</evidence>
<gene>
    <name evidence="3" type="ORF">CLODIP_2_CD14351</name>
</gene>
<accession>A0A8S1C069</accession>
<evidence type="ECO:0000256" key="2">
    <source>
        <dbReference type="SAM" id="Phobius"/>
    </source>
</evidence>
<feature type="compositionally biased region" description="Basic and acidic residues" evidence="1">
    <location>
        <begin position="53"/>
        <end position="64"/>
    </location>
</feature>
<comment type="caution">
    <text evidence="3">The sequence shown here is derived from an EMBL/GenBank/DDBJ whole genome shotgun (WGS) entry which is preliminary data.</text>
</comment>
<dbReference type="Proteomes" id="UP000494165">
    <property type="component" value="Unassembled WGS sequence"/>
</dbReference>
<keyword evidence="4" id="KW-1185">Reference proteome</keyword>
<feature type="compositionally biased region" description="Basic and acidic residues" evidence="1">
    <location>
        <begin position="87"/>
        <end position="101"/>
    </location>
</feature>
<protein>
    <submittedName>
        <fullName evidence="3">Uncharacterized protein</fullName>
    </submittedName>
</protein>
<reference evidence="3 4" key="1">
    <citation type="submission" date="2020-04" db="EMBL/GenBank/DDBJ databases">
        <authorList>
            <person name="Alioto T."/>
            <person name="Alioto T."/>
            <person name="Gomez Garrido J."/>
        </authorList>
    </citation>
    <scope>NUCLEOTIDE SEQUENCE [LARGE SCALE GENOMIC DNA]</scope>
</reference>
<dbReference type="OrthoDB" id="10055895at2759"/>
<name>A0A8S1C069_9INSE</name>
<evidence type="ECO:0000256" key="1">
    <source>
        <dbReference type="SAM" id="MobiDB-lite"/>
    </source>
</evidence>